<name>A0A2M7K7T5_9BACT</name>
<evidence type="ECO:0000256" key="3">
    <source>
        <dbReference type="ARBA" id="ARBA00023163"/>
    </source>
</evidence>
<sequence length="48" mass="5406">MTKTITIYDVARQAGVSPSTVSRVMNSPEIVAPYTRQKVMQVMKELSY</sequence>
<evidence type="ECO:0000256" key="2">
    <source>
        <dbReference type="ARBA" id="ARBA00023125"/>
    </source>
</evidence>
<dbReference type="Gene3D" id="1.10.260.40">
    <property type="entry name" value="lambda repressor-like DNA-binding domains"/>
    <property type="match status" value="1"/>
</dbReference>
<protein>
    <recommendedName>
        <fullName evidence="4">HTH lacI-type domain-containing protein</fullName>
    </recommendedName>
</protein>
<dbReference type="Pfam" id="PF00356">
    <property type="entry name" value="LacI"/>
    <property type="match status" value="1"/>
</dbReference>
<dbReference type="InterPro" id="IPR000843">
    <property type="entry name" value="HTH_LacI"/>
</dbReference>
<keyword evidence="2" id="KW-0238">DNA-binding</keyword>
<proteinExistence type="predicted"/>
<evidence type="ECO:0000313" key="5">
    <source>
        <dbReference type="EMBL" id="PIX34212.1"/>
    </source>
</evidence>
<dbReference type="PRINTS" id="PR00036">
    <property type="entry name" value="HTHLACI"/>
</dbReference>
<gene>
    <name evidence="5" type="ORF">COZ58_04795</name>
</gene>
<dbReference type="GO" id="GO:0000976">
    <property type="term" value="F:transcription cis-regulatory region binding"/>
    <property type="evidence" value="ECO:0007669"/>
    <property type="project" value="TreeGrafter"/>
</dbReference>
<dbReference type="PROSITE" id="PS00356">
    <property type="entry name" value="HTH_LACI_1"/>
    <property type="match status" value="1"/>
</dbReference>
<evidence type="ECO:0000256" key="1">
    <source>
        <dbReference type="ARBA" id="ARBA00023015"/>
    </source>
</evidence>
<evidence type="ECO:0000313" key="6">
    <source>
        <dbReference type="Proteomes" id="UP000231493"/>
    </source>
</evidence>
<keyword evidence="1" id="KW-0805">Transcription regulation</keyword>
<reference evidence="6" key="1">
    <citation type="submission" date="2017-09" db="EMBL/GenBank/DDBJ databases">
        <title>Depth-based differentiation of microbial function through sediment-hosted aquifers and enrichment of novel symbionts in the deep terrestrial subsurface.</title>
        <authorList>
            <person name="Probst A.J."/>
            <person name="Ladd B."/>
            <person name="Jarett J.K."/>
            <person name="Geller-Mcgrath D.E."/>
            <person name="Sieber C.M."/>
            <person name="Emerson J.B."/>
            <person name="Anantharaman K."/>
            <person name="Thomas B.C."/>
            <person name="Malmstrom R."/>
            <person name="Stieglmeier M."/>
            <person name="Klingl A."/>
            <person name="Woyke T."/>
            <person name="Ryan C.M."/>
            <person name="Banfield J.F."/>
        </authorList>
    </citation>
    <scope>NUCLEOTIDE SEQUENCE [LARGE SCALE GENOMIC DNA]</scope>
</reference>
<evidence type="ECO:0000259" key="4">
    <source>
        <dbReference type="PROSITE" id="PS50932"/>
    </source>
</evidence>
<dbReference type="PROSITE" id="PS50932">
    <property type="entry name" value="HTH_LACI_2"/>
    <property type="match status" value="1"/>
</dbReference>
<dbReference type="GO" id="GO:0003700">
    <property type="term" value="F:DNA-binding transcription factor activity"/>
    <property type="evidence" value="ECO:0007669"/>
    <property type="project" value="TreeGrafter"/>
</dbReference>
<keyword evidence="3" id="KW-0804">Transcription</keyword>
<dbReference type="Proteomes" id="UP000231493">
    <property type="component" value="Unassembled WGS sequence"/>
</dbReference>
<dbReference type="CDD" id="cd01392">
    <property type="entry name" value="HTH_LacI"/>
    <property type="match status" value="1"/>
</dbReference>
<dbReference type="PANTHER" id="PTHR30146:SF109">
    <property type="entry name" value="HTH-TYPE TRANSCRIPTIONAL REGULATOR GALS"/>
    <property type="match status" value="1"/>
</dbReference>
<dbReference type="PANTHER" id="PTHR30146">
    <property type="entry name" value="LACI-RELATED TRANSCRIPTIONAL REPRESSOR"/>
    <property type="match status" value="1"/>
</dbReference>
<feature type="non-terminal residue" evidence="5">
    <location>
        <position position="48"/>
    </location>
</feature>
<dbReference type="SUPFAM" id="SSF47413">
    <property type="entry name" value="lambda repressor-like DNA-binding domains"/>
    <property type="match status" value="1"/>
</dbReference>
<organism evidence="5 6">
    <name type="scientific">Candidatus Infernicultor aquiphilus</name>
    <dbReference type="NCBI Taxonomy" id="1805029"/>
    <lineage>
        <taxon>Bacteria</taxon>
        <taxon>Pseudomonadati</taxon>
        <taxon>Atribacterota</taxon>
        <taxon>Candidatus Phoenicimicrobiia</taxon>
        <taxon>Candidatus Pheonicimicrobiales</taxon>
        <taxon>Candidatus Phoenicimicrobiaceae</taxon>
        <taxon>Candidatus Infernicultor</taxon>
    </lineage>
</organism>
<dbReference type="InterPro" id="IPR010982">
    <property type="entry name" value="Lambda_DNA-bd_dom_sf"/>
</dbReference>
<comment type="caution">
    <text evidence="5">The sequence shown here is derived from an EMBL/GenBank/DDBJ whole genome shotgun (WGS) entry which is preliminary data.</text>
</comment>
<dbReference type="AlphaFoldDB" id="A0A2M7K7T5"/>
<dbReference type="SMART" id="SM00354">
    <property type="entry name" value="HTH_LACI"/>
    <property type="match status" value="1"/>
</dbReference>
<accession>A0A2M7K7T5</accession>
<feature type="domain" description="HTH lacI-type" evidence="4">
    <location>
        <begin position="5"/>
        <end position="48"/>
    </location>
</feature>
<dbReference type="EMBL" id="PFIP01000095">
    <property type="protein sequence ID" value="PIX34212.1"/>
    <property type="molecule type" value="Genomic_DNA"/>
</dbReference>